<sequence>MVKLIILKFTESEIVFKEDESYQILNHCCFLDEIESYMKKIYYKYSHEDNEDTNLTSSSSNYYDISDSTLEYSSESEDNYTEFDGKHLESLKSNDTLIDEFKRKFNDISDEEKSFTKTHDFINNMSNLRHNDEDTVKSPTPQVANLPPPPEPQPQPQSQPEPEPIKEDYNPFRLDDLAEVDCEHEDDFDLQHIPDPSLPLPFSPAKRDFDEDDEIIKISKQPSFVSPTKNRRCMSLSQMTPSNFSMISDEKYGLEYAYNSDHSNVPSFIKDNKKFKFIKVGKVQKFVNLFEEHQQKEKDSAMNSRINSRKPSRMTSRSGSPGHN</sequence>
<reference evidence="2 3" key="1">
    <citation type="submission" date="2013-02" db="EMBL/GenBank/DDBJ databases">
        <title>Genome sequence of Candida maltosa Xu316, a potential industrial strain for xylitol and ethanol production.</title>
        <authorList>
            <person name="Yu J."/>
            <person name="Wang Q."/>
            <person name="Geng X."/>
            <person name="Bao W."/>
            <person name="He P."/>
            <person name="Cai J."/>
        </authorList>
    </citation>
    <scope>NUCLEOTIDE SEQUENCE [LARGE SCALE GENOMIC DNA]</scope>
    <source>
        <strain evidence="3">Xu316</strain>
    </source>
</reference>
<keyword evidence="3" id="KW-1185">Reference proteome</keyword>
<comment type="caution">
    <text evidence="2">The sequence shown here is derived from an EMBL/GenBank/DDBJ whole genome shotgun (WGS) entry which is preliminary data.</text>
</comment>
<dbReference type="HOGENOM" id="CLU_045706_0_0_1"/>
<evidence type="ECO:0000313" key="3">
    <source>
        <dbReference type="Proteomes" id="UP000011777"/>
    </source>
</evidence>
<dbReference type="Proteomes" id="UP000011777">
    <property type="component" value="Unassembled WGS sequence"/>
</dbReference>
<gene>
    <name evidence="2" type="ORF">G210_3106</name>
</gene>
<dbReference type="AlphaFoldDB" id="M3J3Y7"/>
<feature type="region of interest" description="Disordered" evidence="1">
    <location>
        <begin position="293"/>
        <end position="324"/>
    </location>
</feature>
<feature type="compositionally biased region" description="Polar residues" evidence="1">
    <location>
        <begin position="313"/>
        <end position="324"/>
    </location>
</feature>
<protein>
    <submittedName>
        <fullName evidence="2">Uncharacterized protein</fullName>
    </submittedName>
</protein>
<proteinExistence type="predicted"/>
<dbReference type="OrthoDB" id="4021450at2759"/>
<name>M3J3Y7_CANMX</name>
<dbReference type="EMBL" id="AOGT01001926">
    <property type="protein sequence ID" value="EMG46638.1"/>
    <property type="molecule type" value="Genomic_DNA"/>
</dbReference>
<evidence type="ECO:0000256" key="1">
    <source>
        <dbReference type="SAM" id="MobiDB-lite"/>
    </source>
</evidence>
<feature type="region of interest" description="Disordered" evidence="1">
    <location>
        <begin position="129"/>
        <end position="169"/>
    </location>
</feature>
<accession>M3J3Y7</accession>
<dbReference type="STRING" id="1245528.M3J3Y7"/>
<evidence type="ECO:0000313" key="2">
    <source>
        <dbReference type="EMBL" id="EMG46638.1"/>
    </source>
</evidence>
<dbReference type="eggNOG" id="ENOG502RAQT">
    <property type="taxonomic scope" value="Eukaryota"/>
</dbReference>
<organism evidence="2 3">
    <name type="scientific">Candida maltosa (strain Xu316)</name>
    <name type="common">Yeast</name>
    <dbReference type="NCBI Taxonomy" id="1245528"/>
    <lineage>
        <taxon>Eukaryota</taxon>
        <taxon>Fungi</taxon>
        <taxon>Dikarya</taxon>
        <taxon>Ascomycota</taxon>
        <taxon>Saccharomycotina</taxon>
        <taxon>Pichiomycetes</taxon>
        <taxon>Debaryomycetaceae</taxon>
        <taxon>Candida/Lodderomyces clade</taxon>
        <taxon>Candida</taxon>
    </lineage>
</organism>
<feature type="compositionally biased region" description="Pro residues" evidence="1">
    <location>
        <begin position="146"/>
        <end position="162"/>
    </location>
</feature>